<protein>
    <submittedName>
        <fullName evidence="1">Uncharacterized protein</fullName>
    </submittedName>
</protein>
<dbReference type="Proteomes" id="UP001432027">
    <property type="component" value="Unassembled WGS sequence"/>
</dbReference>
<sequence>MEKPMTTSLAFSRFPAVENARPCRLRQRPLSGLTRTVMRTNSLSSVEELISRPSPRTALRMHKKLVKISSLLVFQIPIFPASTCSS</sequence>
<keyword evidence="2" id="KW-1185">Reference proteome</keyword>
<name>A0AAV5TUT6_9BILA</name>
<evidence type="ECO:0000313" key="1">
    <source>
        <dbReference type="EMBL" id="GMS98161.1"/>
    </source>
</evidence>
<organism evidence="1 2">
    <name type="scientific">Pristionchus entomophagus</name>
    <dbReference type="NCBI Taxonomy" id="358040"/>
    <lineage>
        <taxon>Eukaryota</taxon>
        <taxon>Metazoa</taxon>
        <taxon>Ecdysozoa</taxon>
        <taxon>Nematoda</taxon>
        <taxon>Chromadorea</taxon>
        <taxon>Rhabditida</taxon>
        <taxon>Rhabditina</taxon>
        <taxon>Diplogasteromorpha</taxon>
        <taxon>Diplogasteroidea</taxon>
        <taxon>Neodiplogasteridae</taxon>
        <taxon>Pristionchus</taxon>
    </lineage>
</organism>
<evidence type="ECO:0000313" key="2">
    <source>
        <dbReference type="Proteomes" id="UP001432027"/>
    </source>
</evidence>
<accession>A0AAV5TUT6</accession>
<dbReference type="AlphaFoldDB" id="A0AAV5TUT6"/>
<dbReference type="EMBL" id="BTSX01000005">
    <property type="protein sequence ID" value="GMS98161.1"/>
    <property type="molecule type" value="Genomic_DNA"/>
</dbReference>
<gene>
    <name evidence="1" type="ORF">PENTCL1PPCAC_20336</name>
</gene>
<comment type="caution">
    <text evidence="1">The sequence shown here is derived from an EMBL/GenBank/DDBJ whole genome shotgun (WGS) entry which is preliminary data.</text>
</comment>
<reference evidence="1" key="1">
    <citation type="submission" date="2023-10" db="EMBL/GenBank/DDBJ databases">
        <title>Genome assembly of Pristionchus species.</title>
        <authorList>
            <person name="Yoshida K."/>
            <person name="Sommer R.J."/>
        </authorList>
    </citation>
    <scope>NUCLEOTIDE SEQUENCE</scope>
    <source>
        <strain evidence="1">RS0144</strain>
    </source>
</reference>
<proteinExistence type="predicted"/>